<sequence length="164" mass="18312">MQPVGHHIAEFNIGTLAHDWDDPRVADFVNNLDRVNAVAARSPGFVWRMTDDDMDAAQKDTGGVLGGNPRTASTLSVWEDVESLEHFVWNTVHKRFYDRRGEWYDEAENTGPRLVMWWLAEGERPTIGDAKARLDHLAAHGDSDYAFGWAHLRAARAAGQGDAA</sequence>
<dbReference type="InterPro" id="IPR021708">
    <property type="entry name" value="DUF3291"/>
</dbReference>
<reference evidence="2 3" key="1">
    <citation type="submission" date="2013-04" db="EMBL/GenBank/DDBJ databases">
        <title>Oceanicola sp. 22II1-22F33 Genome Sequencing.</title>
        <authorList>
            <person name="Lai Q."/>
            <person name="Li G."/>
            <person name="Shao Z."/>
        </authorList>
    </citation>
    <scope>NUCLEOTIDE SEQUENCE [LARGE SCALE GENOMIC DNA]</scope>
    <source>
        <strain evidence="2 3">22II1-22F33</strain>
    </source>
</reference>
<organism evidence="2 3">
    <name type="scientific">Marinibacterium profundimaris</name>
    <dbReference type="NCBI Taxonomy" id="1679460"/>
    <lineage>
        <taxon>Bacteria</taxon>
        <taxon>Pseudomonadati</taxon>
        <taxon>Pseudomonadota</taxon>
        <taxon>Alphaproteobacteria</taxon>
        <taxon>Rhodobacterales</taxon>
        <taxon>Paracoccaceae</taxon>
        <taxon>Marinibacterium</taxon>
    </lineage>
</organism>
<dbReference type="EMBL" id="AQQR01000001">
    <property type="protein sequence ID" value="OWU77897.1"/>
    <property type="molecule type" value="Genomic_DNA"/>
</dbReference>
<proteinExistence type="predicted"/>
<feature type="domain" description="DUF3291" evidence="1">
    <location>
        <begin position="8"/>
        <end position="150"/>
    </location>
</feature>
<dbReference type="SUPFAM" id="SSF54909">
    <property type="entry name" value="Dimeric alpha+beta barrel"/>
    <property type="match status" value="1"/>
</dbReference>
<name>A0A225NX49_9RHOB</name>
<evidence type="ECO:0000259" key="1">
    <source>
        <dbReference type="Pfam" id="PF11695"/>
    </source>
</evidence>
<dbReference type="OrthoDB" id="2376237at2"/>
<evidence type="ECO:0000313" key="2">
    <source>
        <dbReference type="EMBL" id="OWU77897.1"/>
    </source>
</evidence>
<comment type="caution">
    <text evidence="2">The sequence shown here is derived from an EMBL/GenBank/DDBJ whole genome shotgun (WGS) entry which is preliminary data.</text>
</comment>
<keyword evidence="3" id="KW-1185">Reference proteome</keyword>
<dbReference type="RefSeq" id="WP_088648572.1">
    <property type="nucleotide sequence ID" value="NZ_AQQR01000001.1"/>
</dbReference>
<dbReference type="InterPro" id="IPR011008">
    <property type="entry name" value="Dimeric_a/b-barrel"/>
</dbReference>
<evidence type="ECO:0000313" key="3">
    <source>
        <dbReference type="Proteomes" id="UP000215377"/>
    </source>
</evidence>
<dbReference type="Pfam" id="PF11695">
    <property type="entry name" value="DUF3291"/>
    <property type="match status" value="1"/>
</dbReference>
<protein>
    <recommendedName>
        <fullName evidence="1">DUF3291 domain-containing protein</fullName>
    </recommendedName>
</protein>
<gene>
    <name evidence="2" type="ORF">ATO3_04495</name>
</gene>
<dbReference type="AlphaFoldDB" id="A0A225NX49"/>
<accession>A0A225NX49</accession>
<dbReference type="Proteomes" id="UP000215377">
    <property type="component" value="Unassembled WGS sequence"/>
</dbReference>